<dbReference type="Proteomes" id="UP001416858">
    <property type="component" value="Unassembled WGS sequence"/>
</dbReference>
<proteinExistence type="predicted"/>
<name>A0ABP9VI23_9BACT</name>
<gene>
    <name evidence="1" type="ORF">Rcae01_00303</name>
</gene>
<evidence type="ECO:0000313" key="2">
    <source>
        <dbReference type="Proteomes" id="UP001416858"/>
    </source>
</evidence>
<accession>A0ABP9VI23</accession>
<reference evidence="1 2" key="1">
    <citation type="submission" date="2024-02" db="EMBL/GenBank/DDBJ databases">
        <title>Rhodopirellula caenicola NBRC 110016.</title>
        <authorList>
            <person name="Ichikawa N."/>
            <person name="Katano-Makiyama Y."/>
            <person name="Hidaka K."/>
        </authorList>
    </citation>
    <scope>NUCLEOTIDE SEQUENCE [LARGE SCALE GENOMIC DNA]</scope>
    <source>
        <strain evidence="1 2">NBRC 110016</strain>
    </source>
</reference>
<sequence>MPPRPIARAKTVSESSKMYNAAEEYEYRDAEYEYEHNEQPEPRIAPKDAAQLFPKLMSTARSR</sequence>
<protein>
    <submittedName>
        <fullName evidence="1">Uncharacterized protein</fullName>
    </submittedName>
</protein>
<dbReference type="EMBL" id="BAABRO010000001">
    <property type="protein sequence ID" value="GAA5504864.1"/>
    <property type="molecule type" value="Genomic_DNA"/>
</dbReference>
<keyword evidence="2" id="KW-1185">Reference proteome</keyword>
<evidence type="ECO:0000313" key="1">
    <source>
        <dbReference type="EMBL" id="GAA5504864.1"/>
    </source>
</evidence>
<organism evidence="1 2">
    <name type="scientific">Novipirellula caenicola</name>
    <dbReference type="NCBI Taxonomy" id="1536901"/>
    <lineage>
        <taxon>Bacteria</taxon>
        <taxon>Pseudomonadati</taxon>
        <taxon>Planctomycetota</taxon>
        <taxon>Planctomycetia</taxon>
        <taxon>Pirellulales</taxon>
        <taxon>Pirellulaceae</taxon>
        <taxon>Novipirellula</taxon>
    </lineage>
</organism>
<comment type="caution">
    <text evidence="1">The sequence shown here is derived from an EMBL/GenBank/DDBJ whole genome shotgun (WGS) entry which is preliminary data.</text>
</comment>